<evidence type="ECO:0000256" key="1">
    <source>
        <dbReference type="ARBA" id="ARBA00022723"/>
    </source>
</evidence>
<dbReference type="RefSeq" id="WP_290314881.1">
    <property type="nucleotide sequence ID" value="NZ_JAUFPN010000015.1"/>
</dbReference>
<dbReference type="InterPro" id="IPR050219">
    <property type="entry name" value="DnaG_primase"/>
</dbReference>
<sequence length="727" mass="78585">MDVKTASGPLVDVVGRYVRLQRRGRISEACCPFHQERTPSFVVYPDHFHCYGCGAHGDVFDFVARAEGRQLGDVMRQMRNQSGVGATPSPEARARIRLMQEAAEAASNEPDPYEIVSPVPAGVPPLWQGGGQPTARILKPGAALGEALSSQLPVEAVHEYRGYHGELRGFVVRTPRNRRTGKKGAHQVAWARNVRLADGSVTEGWTFVSYPEPRAVYGAPLVTHAREEGKPLRYLIVEGEKCQEAGQASDLARDWIVVSWVGGSNAWLRTDWALIAEGDEVALWPDADESGVGHATMVGIGQHLIALGCRNLKWITPPPAVPNKWDVANAIRDNGWTGDRLRAFVAAGVPWTGAVEPPPPAEAAPVEPLVPGLPPEPSPRERVLSVVEQESLVRFGSRLRQFSTVVQAPPPQLQFTLPGFLRGTVGMVVGAGGSGKSFAMLQTMICLAAGLDIWGLWSDLADEIMALPSPPGRCIYVAAEDPAVVVDWRTHHLGLDAIKRIKGSRHNLDEVLVCIDRNLQIFPVYGAGRENAFALAGSRTETSVVPGPLYENLMQYGRGALAIGLDTLGRVSSTLEEKEGSDMGQIIDIAETLTVETAGANVLFAHHTTKAAALNGQAQEQQAVSGSRKLTDHARWQVNMAIMDAKTGEARALTDADRRRWINVAAAKMNYADNAGARWWRRGEHGILVGGYSPPEQQQRQPNLAGGSVSPKAGSSFARMSREVAGE</sequence>
<feature type="region of interest" description="Disordered" evidence="4">
    <location>
        <begin position="690"/>
        <end position="727"/>
    </location>
</feature>
<dbReference type="InterPro" id="IPR027417">
    <property type="entry name" value="P-loop_NTPase"/>
</dbReference>
<dbReference type="Pfam" id="PF01807">
    <property type="entry name" value="Zn_ribbon_DnaG"/>
    <property type="match status" value="1"/>
</dbReference>
<dbReference type="InterPro" id="IPR036977">
    <property type="entry name" value="DNA_primase_Znf_CHC2"/>
</dbReference>
<reference evidence="7" key="1">
    <citation type="journal article" date="2019" name="Int. J. Syst. Evol. Microbiol.">
        <title>The Global Catalogue of Microorganisms (GCM) 10K type strain sequencing project: providing services to taxonomists for standard genome sequencing and annotation.</title>
        <authorList>
            <consortium name="The Broad Institute Genomics Platform"/>
            <consortium name="The Broad Institute Genome Sequencing Center for Infectious Disease"/>
            <person name="Wu L."/>
            <person name="Ma J."/>
        </authorList>
    </citation>
    <scope>NUCLEOTIDE SEQUENCE [LARGE SCALE GENOMIC DNA]</scope>
    <source>
        <strain evidence="7">CECT 7131</strain>
    </source>
</reference>
<evidence type="ECO:0000313" key="6">
    <source>
        <dbReference type="EMBL" id="MDN3563146.1"/>
    </source>
</evidence>
<dbReference type="Gene3D" id="3.90.580.10">
    <property type="entry name" value="Zinc finger, CHC2-type domain"/>
    <property type="match status" value="1"/>
</dbReference>
<dbReference type="Pfam" id="PF13481">
    <property type="entry name" value="AAA_25"/>
    <property type="match status" value="1"/>
</dbReference>
<dbReference type="SMART" id="SM00400">
    <property type="entry name" value="ZnF_CHCC"/>
    <property type="match status" value="1"/>
</dbReference>
<evidence type="ECO:0000256" key="3">
    <source>
        <dbReference type="ARBA" id="ARBA00022833"/>
    </source>
</evidence>
<proteinExistence type="predicted"/>
<dbReference type="Proteomes" id="UP001529369">
    <property type="component" value="Unassembled WGS sequence"/>
</dbReference>
<evidence type="ECO:0000256" key="2">
    <source>
        <dbReference type="ARBA" id="ARBA00022771"/>
    </source>
</evidence>
<keyword evidence="1" id="KW-0479">Metal-binding</keyword>
<keyword evidence="7" id="KW-1185">Reference proteome</keyword>
<evidence type="ECO:0000256" key="4">
    <source>
        <dbReference type="SAM" id="MobiDB-lite"/>
    </source>
</evidence>
<comment type="caution">
    <text evidence="6">The sequence shown here is derived from an EMBL/GenBank/DDBJ whole genome shotgun (WGS) entry which is preliminary data.</text>
</comment>
<dbReference type="PANTHER" id="PTHR30313">
    <property type="entry name" value="DNA PRIMASE"/>
    <property type="match status" value="1"/>
</dbReference>
<name>A0ABT8A0J7_9PROT</name>
<evidence type="ECO:0000259" key="5">
    <source>
        <dbReference type="SMART" id="SM00400"/>
    </source>
</evidence>
<organism evidence="6 7">
    <name type="scientific">Paeniroseomonas aquatica</name>
    <dbReference type="NCBI Taxonomy" id="373043"/>
    <lineage>
        <taxon>Bacteria</taxon>
        <taxon>Pseudomonadati</taxon>
        <taxon>Pseudomonadota</taxon>
        <taxon>Alphaproteobacteria</taxon>
        <taxon>Acetobacterales</taxon>
        <taxon>Acetobacteraceae</taxon>
        <taxon>Paeniroseomonas</taxon>
    </lineage>
</organism>
<accession>A0ABT8A0J7</accession>
<protein>
    <submittedName>
        <fullName evidence="6">AAA family ATPase</fullName>
    </submittedName>
</protein>
<dbReference type="SUPFAM" id="SSF57783">
    <property type="entry name" value="Zinc beta-ribbon"/>
    <property type="match status" value="1"/>
</dbReference>
<dbReference type="PANTHER" id="PTHR30313:SF2">
    <property type="entry name" value="DNA PRIMASE"/>
    <property type="match status" value="1"/>
</dbReference>
<dbReference type="EMBL" id="JAUFPN010000015">
    <property type="protein sequence ID" value="MDN3563146.1"/>
    <property type="molecule type" value="Genomic_DNA"/>
</dbReference>
<feature type="domain" description="Zinc finger CHC2-type" evidence="5">
    <location>
        <begin position="29"/>
        <end position="79"/>
    </location>
</feature>
<keyword evidence="3" id="KW-0862">Zinc</keyword>
<evidence type="ECO:0000313" key="7">
    <source>
        <dbReference type="Proteomes" id="UP001529369"/>
    </source>
</evidence>
<keyword evidence="2" id="KW-0863">Zinc-finger</keyword>
<dbReference type="Gene3D" id="3.40.50.300">
    <property type="entry name" value="P-loop containing nucleotide triphosphate hydrolases"/>
    <property type="match status" value="1"/>
</dbReference>
<gene>
    <name evidence="6" type="ORF">QWZ14_01980</name>
</gene>
<dbReference type="InterPro" id="IPR002694">
    <property type="entry name" value="Znf_CHC2"/>
</dbReference>
<dbReference type="SUPFAM" id="SSF52540">
    <property type="entry name" value="P-loop containing nucleoside triphosphate hydrolases"/>
    <property type="match status" value="1"/>
</dbReference>